<evidence type="ECO:0000313" key="3">
    <source>
        <dbReference type="EMBL" id="ODO60376.1"/>
    </source>
</evidence>
<feature type="transmembrane region" description="Helical" evidence="1">
    <location>
        <begin position="63"/>
        <end position="84"/>
    </location>
</feature>
<feature type="transmembrane region" description="Helical" evidence="1">
    <location>
        <begin position="302"/>
        <end position="321"/>
    </location>
</feature>
<reference evidence="3 5" key="2">
    <citation type="submission" date="2016-08" db="EMBL/GenBank/DDBJ databases">
        <title>Genome sequencing of Lactobacillus plantarum JSA22, isolated from fermented soybean paste.</title>
        <authorList>
            <person name="Choi H.S."/>
        </authorList>
    </citation>
    <scope>NUCLEOTIDE SEQUENCE [LARGE SCALE GENOMIC DNA]</scope>
    <source>
        <strain evidence="3 5">JSA22</strain>
    </source>
</reference>
<dbReference type="Proteomes" id="UP000076882">
    <property type="component" value="Unassembled WGS sequence"/>
</dbReference>
<feature type="transmembrane region" description="Helical" evidence="1">
    <location>
        <begin position="148"/>
        <end position="168"/>
    </location>
</feature>
<feature type="transmembrane region" description="Helical" evidence="1">
    <location>
        <begin position="260"/>
        <end position="282"/>
    </location>
</feature>
<name>A0A165LI67_LACPN</name>
<dbReference type="EMBL" id="MCOL01000001">
    <property type="protein sequence ID" value="ODO60376.1"/>
    <property type="molecule type" value="Genomic_DNA"/>
</dbReference>
<evidence type="ECO:0000256" key="1">
    <source>
        <dbReference type="SAM" id="Phobius"/>
    </source>
</evidence>
<feature type="transmembrane region" description="Helical" evidence="1">
    <location>
        <begin position="105"/>
        <end position="128"/>
    </location>
</feature>
<keyword evidence="1" id="KW-0812">Transmembrane</keyword>
<keyword evidence="1" id="KW-0472">Membrane</keyword>
<dbReference type="GeneID" id="77216979"/>
<dbReference type="AlphaFoldDB" id="A0A165LI67"/>
<feature type="transmembrane region" description="Helical" evidence="1">
    <location>
        <begin position="175"/>
        <end position="199"/>
    </location>
</feature>
<protein>
    <submittedName>
        <fullName evidence="2">Uncharacterized protein</fullName>
    </submittedName>
</protein>
<dbReference type="Proteomes" id="UP000094892">
    <property type="component" value="Unassembled WGS sequence"/>
</dbReference>
<comment type="caution">
    <text evidence="2">The sequence shown here is derived from an EMBL/GenBank/DDBJ whole genome shotgun (WGS) entry which is preliminary data.</text>
</comment>
<dbReference type="EMBL" id="LUXM01000028">
    <property type="protein sequence ID" value="KZU94929.1"/>
    <property type="molecule type" value="Genomic_DNA"/>
</dbReference>
<dbReference type="Pfam" id="PF13346">
    <property type="entry name" value="ABC2_membrane_5"/>
    <property type="match status" value="1"/>
</dbReference>
<evidence type="ECO:0000313" key="4">
    <source>
        <dbReference type="Proteomes" id="UP000076882"/>
    </source>
</evidence>
<keyword evidence="1" id="KW-1133">Transmembrane helix</keyword>
<feature type="transmembrane region" description="Helical" evidence="1">
    <location>
        <begin position="219"/>
        <end position="239"/>
    </location>
</feature>
<sequence length="337" mass="37824">MTKRKLWQLLWRHYRTLLLTAGGVLLLVGIKEGYSIAHNPSRYVAQNVSSFALMEATHLRMETVVAIIVSLVLGVALFLSDNFTNFNQYLFSLPVARKQIYRRKIGLLIGMLVSAYMLAEAVFGLIAWRVLAKQQVRIDWLTTLYEELGILAVMLVFGLLAATFGLWVGHIFASALATFVFVCSLPFAYDGLINLAAGLTKLKYEQVDVLGQLPSWKPGGLLTTWVICGVIGGGLYLLNRWAFEHLSLENSGDFFRFPQWRGAVLGFSIIYLIVAICCSQFGNGVLGLLTDNYHAHMPLSTGIIMALVVAYLTWSLGRWFLYRPDRFRDAWTVKKLA</sequence>
<dbReference type="InterPro" id="IPR025699">
    <property type="entry name" value="ABC2_memb-like"/>
</dbReference>
<proteinExistence type="predicted"/>
<dbReference type="OMA" id="GASIHHW"/>
<dbReference type="PATRIC" id="fig|1590.142.peg.307"/>
<gene>
    <name evidence="2" type="ORF">Lp19_1718</name>
    <name evidence="3" type="ORF">LPJSA22_00309</name>
</gene>
<organism evidence="2 4">
    <name type="scientific">Lactiplantibacillus plantarum</name>
    <name type="common">Lactobacillus plantarum</name>
    <dbReference type="NCBI Taxonomy" id="1590"/>
    <lineage>
        <taxon>Bacteria</taxon>
        <taxon>Bacillati</taxon>
        <taxon>Bacillota</taxon>
        <taxon>Bacilli</taxon>
        <taxon>Lactobacillales</taxon>
        <taxon>Lactobacillaceae</taxon>
        <taxon>Lactiplantibacillus</taxon>
    </lineage>
</organism>
<evidence type="ECO:0000313" key="5">
    <source>
        <dbReference type="Proteomes" id="UP000094892"/>
    </source>
</evidence>
<reference evidence="2 4" key="1">
    <citation type="submission" date="2016-03" db="EMBL/GenBank/DDBJ databases">
        <title>Comparative genomics of 54 Lactobacillus plantarum strains reveals genomic uncoupling from niche constraints.</title>
        <authorList>
            <person name="Martino M.E."/>
        </authorList>
    </citation>
    <scope>NUCLEOTIDE SEQUENCE [LARGE SCALE GENOMIC DNA]</scope>
    <source>
        <strain evidence="2 4">19.1</strain>
    </source>
</reference>
<accession>A0A165LI67</accession>
<dbReference type="RefSeq" id="WP_003641902.1">
    <property type="nucleotide sequence ID" value="NZ_AP018405.1"/>
</dbReference>
<evidence type="ECO:0000313" key="2">
    <source>
        <dbReference type="EMBL" id="KZU94929.1"/>
    </source>
</evidence>